<proteinExistence type="predicted"/>
<dbReference type="EMBL" id="CM055731">
    <property type="protein sequence ID" value="KAJ8012340.1"/>
    <property type="molecule type" value="Genomic_DNA"/>
</dbReference>
<comment type="caution">
    <text evidence="1">The sequence shown here is derived from an EMBL/GenBank/DDBJ whole genome shotgun (WGS) entry which is preliminary data.</text>
</comment>
<dbReference type="Proteomes" id="UP001157502">
    <property type="component" value="Chromosome 4"/>
</dbReference>
<gene>
    <name evidence="1" type="ORF">DPEC_G00041690</name>
</gene>
<protein>
    <submittedName>
        <fullName evidence="1">Uncharacterized protein</fullName>
    </submittedName>
</protein>
<evidence type="ECO:0000313" key="1">
    <source>
        <dbReference type="EMBL" id="KAJ8012340.1"/>
    </source>
</evidence>
<name>A0ACC2H9G0_DALPE</name>
<evidence type="ECO:0000313" key="2">
    <source>
        <dbReference type="Proteomes" id="UP001157502"/>
    </source>
</evidence>
<reference evidence="1" key="1">
    <citation type="submission" date="2021-05" db="EMBL/GenBank/DDBJ databases">
        <authorList>
            <person name="Pan Q."/>
            <person name="Jouanno E."/>
            <person name="Zahm M."/>
            <person name="Klopp C."/>
            <person name="Cabau C."/>
            <person name="Louis A."/>
            <person name="Berthelot C."/>
            <person name="Parey E."/>
            <person name="Roest Crollius H."/>
            <person name="Montfort J."/>
            <person name="Robinson-Rechavi M."/>
            <person name="Bouchez O."/>
            <person name="Lampietro C."/>
            <person name="Lopez Roques C."/>
            <person name="Donnadieu C."/>
            <person name="Postlethwait J."/>
            <person name="Bobe J."/>
            <person name="Dillon D."/>
            <person name="Chandos A."/>
            <person name="von Hippel F."/>
            <person name="Guiguen Y."/>
        </authorList>
    </citation>
    <scope>NUCLEOTIDE SEQUENCE</scope>
    <source>
        <strain evidence="1">YG-Jan2019</strain>
    </source>
</reference>
<keyword evidence="2" id="KW-1185">Reference proteome</keyword>
<accession>A0ACC2H9G0</accession>
<organism evidence="1 2">
    <name type="scientific">Dallia pectoralis</name>
    <name type="common">Alaska blackfish</name>
    <dbReference type="NCBI Taxonomy" id="75939"/>
    <lineage>
        <taxon>Eukaryota</taxon>
        <taxon>Metazoa</taxon>
        <taxon>Chordata</taxon>
        <taxon>Craniata</taxon>
        <taxon>Vertebrata</taxon>
        <taxon>Euteleostomi</taxon>
        <taxon>Actinopterygii</taxon>
        <taxon>Neopterygii</taxon>
        <taxon>Teleostei</taxon>
        <taxon>Protacanthopterygii</taxon>
        <taxon>Esociformes</taxon>
        <taxon>Umbridae</taxon>
        <taxon>Dallia</taxon>
    </lineage>
</organism>
<sequence>MQKGLSEHRLRRSSTSPISLQPYVGQFYWCLTPSGQPESIFTCPLWSPHDNGLLARGKLDVHDSQADKVHEGPEGKMISLEEARRGDSSGDEFISHTRSLICRGVHQVMGKTTRPVRRIHLLHTH</sequence>